<dbReference type="KEGG" id="mme:Marme_0185"/>
<name>F2JWA1_MARM1</name>
<dbReference type="STRING" id="717774.Marme_0185"/>
<proteinExistence type="predicted"/>
<dbReference type="AlphaFoldDB" id="F2JWA1"/>
<accession>F2JWA1</accession>
<dbReference type="EMBL" id="CP002583">
    <property type="protein sequence ID" value="ADZ89489.1"/>
    <property type="molecule type" value="Genomic_DNA"/>
</dbReference>
<dbReference type="HOGENOM" id="CLU_2070283_0_0_6"/>
<gene>
    <name evidence="1" type="ordered locus">Marme_0185</name>
</gene>
<dbReference type="PATRIC" id="fig|717774.3.peg.189"/>
<protein>
    <submittedName>
        <fullName evidence="1">Uncharacterized protein</fullName>
    </submittedName>
</protein>
<evidence type="ECO:0000313" key="2">
    <source>
        <dbReference type="Proteomes" id="UP000001062"/>
    </source>
</evidence>
<organism evidence="1 2">
    <name type="scientific">Marinomonas mediterranea (strain ATCC 700492 / JCM 21426 / NBRC 103028 / MMB-1)</name>
    <dbReference type="NCBI Taxonomy" id="717774"/>
    <lineage>
        <taxon>Bacteria</taxon>
        <taxon>Pseudomonadati</taxon>
        <taxon>Pseudomonadota</taxon>
        <taxon>Gammaproteobacteria</taxon>
        <taxon>Oceanospirillales</taxon>
        <taxon>Oceanospirillaceae</taxon>
        <taxon>Marinomonas</taxon>
    </lineage>
</organism>
<reference evidence="1 2" key="1">
    <citation type="journal article" date="2012" name="Stand. Genomic Sci.">
        <title>Complete genome sequence of the melanogenic marine bacterium Marinomonas mediterranea type strain (MMB-1(T)).</title>
        <authorList>
            <person name="Lucas-Elio P."/>
            <person name="Goodwin L."/>
            <person name="Woyke T."/>
            <person name="Pitluck S."/>
            <person name="Nolan M."/>
            <person name="Kyrpides N.C."/>
            <person name="Detter J.C."/>
            <person name="Copeland A."/>
            <person name="Teshima H."/>
            <person name="Bruce D."/>
            <person name="Detter C."/>
            <person name="Tapia R."/>
            <person name="Han S."/>
            <person name="Land M.L."/>
            <person name="Ivanova N."/>
            <person name="Mikhailova N."/>
            <person name="Johnston A.W."/>
            <person name="Sanchez-Amat A."/>
        </authorList>
    </citation>
    <scope>NUCLEOTIDE SEQUENCE [LARGE SCALE GENOMIC DNA]</scope>
    <source>
        <strain evidence="2">ATCC 700492 / JCM 21426 / NBRC 103028 / MMB-1</strain>
    </source>
</reference>
<evidence type="ECO:0000313" key="1">
    <source>
        <dbReference type="EMBL" id="ADZ89489.1"/>
    </source>
</evidence>
<sequence>MLKDMRTSSFSRDGNAGQAIDHLSETSFTREEVDHLHALIVRLIQTGGQYELLDIATAAAILHKPEWMEELSAHLEASGVNMNRNTADLNYAIKAAWEKFSQGTPLEAASYILKNFVL</sequence>
<dbReference type="Proteomes" id="UP000001062">
    <property type="component" value="Chromosome"/>
</dbReference>
<keyword evidence="2" id="KW-1185">Reference proteome</keyword>